<dbReference type="Gene3D" id="3.40.50.720">
    <property type="entry name" value="NAD(P)-binding Rossmann-like Domain"/>
    <property type="match status" value="1"/>
</dbReference>
<dbReference type="Proteomes" id="UP000621516">
    <property type="component" value="Unassembled WGS sequence"/>
</dbReference>
<comment type="caution">
    <text evidence="2">The sequence shown here is derived from an EMBL/GenBank/DDBJ whole genome shotgun (WGS) entry which is preliminary data.</text>
</comment>
<evidence type="ECO:0000259" key="1">
    <source>
        <dbReference type="Pfam" id="PF01370"/>
    </source>
</evidence>
<reference evidence="2 3" key="1">
    <citation type="journal article" date="2018" name="J. Microbiol.">
        <title>Aestuariibaculum marinum sp. nov., a marine bacterium isolated from seawater in South Korea.</title>
        <authorList>
            <person name="Choi J."/>
            <person name="Lee D."/>
            <person name="Jang J.H."/>
            <person name="Cha S."/>
            <person name="Seo T."/>
        </authorList>
    </citation>
    <scope>NUCLEOTIDE SEQUENCE [LARGE SCALE GENOMIC DNA]</scope>
    <source>
        <strain evidence="2 3">IP7</strain>
    </source>
</reference>
<proteinExistence type="predicted"/>
<organism evidence="2 3">
    <name type="scientific">Aestuariibaculum marinum</name>
    <dbReference type="NCBI Taxonomy" id="2683592"/>
    <lineage>
        <taxon>Bacteria</taxon>
        <taxon>Pseudomonadati</taxon>
        <taxon>Bacteroidota</taxon>
        <taxon>Flavobacteriia</taxon>
        <taxon>Flavobacteriales</taxon>
        <taxon>Flavobacteriaceae</taxon>
    </lineage>
</organism>
<dbReference type="EMBL" id="JACVXD010000012">
    <property type="protein sequence ID" value="MBD0825272.1"/>
    <property type="molecule type" value="Genomic_DNA"/>
</dbReference>
<evidence type="ECO:0000313" key="3">
    <source>
        <dbReference type="Proteomes" id="UP000621516"/>
    </source>
</evidence>
<feature type="domain" description="NAD-dependent epimerase/dehydratase" evidence="1">
    <location>
        <begin position="3"/>
        <end position="232"/>
    </location>
</feature>
<gene>
    <name evidence="2" type="ORF">ICJ85_14725</name>
</gene>
<dbReference type="Pfam" id="PF01370">
    <property type="entry name" value="Epimerase"/>
    <property type="match status" value="1"/>
</dbReference>
<dbReference type="InterPro" id="IPR001509">
    <property type="entry name" value="Epimerase_deHydtase"/>
</dbReference>
<dbReference type="InterPro" id="IPR036291">
    <property type="entry name" value="NAD(P)-bd_dom_sf"/>
</dbReference>
<dbReference type="PANTHER" id="PTHR43245:SF13">
    <property type="entry name" value="UDP-D-APIOSE_UDP-D-XYLOSE SYNTHASE 2"/>
    <property type="match status" value="1"/>
</dbReference>
<evidence type="ECO:0000313" key="2">
    <source>
        <dbReference type="EMBL" id="MBD0825272.1"/>
    </source>
</evidence>
<keyword evidence="3" id="KW-1185">Reference proteome</keyword>
<dbReference type="PANTHER" id="PTHR43245">
    <property type="entry name" value="BIFUNCTIONAL POLYMYXIN RESISTANCE PROTEIN ARNA"/>
    <property type="match status" value="1"/>
</dbReference>
<protein>
    <submittedName>
        <fullName evidence="2">NAD-dependent epimerase/dehydratase family protein</fullName>
    </submittedName>
</protein>
<sequence>MKVLVTGSTGYIGHELALALAKKKITVHALCRDIHSPKVPLHDKIILFKGDICDKSSLKKAIKDCEYVFHCAAFTNLKCKSINSFFETNVVGTENVLAAALNEGVKKFVFTSSLSVFGPSYKNIPITEEQPRLASYANDYELTKCMAEEKVKGYSKLGLPYVILNVSRVYGPNINGNPFGVYHLIEQMVNKSILLMPNRGEVRTNYVYVKDVVKAHIKVIKSSVRDENYIIGGENISYNTLFQFIKTLTKSKVRIIRCNYKMIRMVLSVWNALGSFFNWSSFLNPQVIDALFINRQSVSNKAKRDLKYTVTPLEKGLKKTIK</sequence>
<dbReference type="InterPro" id="IPR050177">
    <property type="entry name" value="Lipid_A_modif_metabolic_enz"/>
</dbReference>
<dbReference type="SUPFAM" id="SSF51735">
    <property type="entry name" value="NAD(P)-binding Rossmann-fold domains"/>
    <property type="match status" value="1"/>
</dbReference>
<name>A0A8J6Q5J5_9FLAO</name>
<dbReference type="AlphaFoldDB" id="A0A8J6Q5J5"/>
<accession>A0A8J6Q5J5</accession>
<dbReference type="RefSeq" id="WP_188224563.1">
    <property type="nucleotide sequence ID" value="NZ_JACVXD010000012.1"/>
</dbReference>